<protein>
    <recommendedName>
        <fullName evidence="1">DNA-directed RNA polymerase</fullName>
        <ecNumber evidence="1">2.7.7.6</ecNumber>
    </recommendedName>
</protein>
<dbReference type="CDD" id="cd02655">
    <property type="entry name" value="RNAP_beta'_C"/>
    <property type="match status" value="1"/>
</dbReference>
<keyword evidence="3" id="KW-0150">Chloroplast</keyword>
<evidence type="ECO:0000313" key="3">
    <source>
        <dbReference type="EMBL" id="ABX82653.1"/>
    </source>
</evidence>
<feature type="non-terminal residue" evidence="3">
    <location>
        <position position="1"/>
    </location>
</feature>
<dbReference type="PANTHER" id="PTHR48443">
    <property type="entry name" value="DNA-DIRECTED RNA POLYMERASE SUBUNIT BETA"/>
    <property type="match status" value="1"/>
</dbReference>
<name>G8XPH0_9CHLO</name>
<dbReference type="Pfam" id="PF04998">
    <property type="entry name" value="RNA_pol_Rpb1_5"/>
    <property type="match status" value="1"/>
</dbReference>
<evidence type="ECO:0000259" key="2">
    <source>
        <dbReference type="Pfam" id="PF04998"/>
    </source>
</evidence>
<dbReference type="GO" id="GO:0003899">
    <property type="term" value="F:DNA-directed RNA polymerase activity"/>
    <property type="evidence" value="ECO:0007669"/>
    <property type="project" value="UniProtKB-EC"/>
</dbReference>
<dbReference type="PANTHER" id="PTHR48443:SF2">
    <property type="entry name" value="DNA-DIRECTED RNA POLYMERASE SUBUNIT BETA"/>
    <property type="match status" value="1"/>
</dbReference>
<dbReference type="GO" id="GO:0003677">
    <property type="term" value="F:DNA binding"/>
    <property type="evidence" value="ECO:0007669"/>
    <property type="project" value="InterPro"/>
</dbReference>
<geneLocation type="chloroplast" evidence="3"/>
<organism evidence="3">
    <name type="scientific">Trebouxia aggregata</name>
    <dbReference type="NCBI Taxonomy" id="160068"/>
    <lineage>
        <taxon>Eukaryota</taxon>
        <taxon>Viridiplantae</taxon>
        <taxon>Chlorophyta</taxon>
        <taxon>core chlorophytes</taxon>
        <taxon>Trebouxiophyceae</taxon>
        <taxon>Trebouxiales</taxon>
        <taxon>Trebouxiaceae</taxon>
        <taxon>Trebouxia</taxon>
    </lineage>
</organism>
<dbReference type="Gene3D" id="1.10.1790.20">
    <property type="match status" value="1"/>
</dbReference>
<sequence length="532" mass="60025">LTSPVNQVLQKKLKTHFLKKLSSISVSSFFNIRFVGKLDFSKVLPSNSTNSVNKTNSFLNCFKDKVKIPASSLQTRKVTLEGLEKKPVGYLLRDTRRDTAMLLKSPIRDTISKEGSSKIRDTIKDTSSVKIFDEGTQKNLRSKGIKAAQGTLRAPHTTVDKVKIQLAITKILSDKNYFLSSKAPITLTSFFSPYKGEVVETRPDSSCLLLTDLDQISYKIEETKPKFYVGQLIRCGEELSNDVGVTESGQVIQIEKNHVKLRRAQPILFSSRGVFHVNHGDFIDKGSPLLTLFYQRLKTGDIVQGIPKIEQLFEARQTKEGEIIPNNAAEKLDRFFNHFKQQLNFKHYRHRANNEQAVRLSLHKIQQILVRDIQLVYLSQGVTIADKHLEVVVKQMTSKVRVLYGSCNSKLLRGELVDLASLENFNLQIRNNTTIFPAEVDYEPVILGITKASLEAESFISAASFQETTRILSRAAIEGKTDFLRGLKERVILGDLIPAGTGSPLFFATFKAFFNKTRDNRIKEKRIPSKEA</sequence>
<feature type="domain" description="RNA polymerase Rpb1" evidence="2">
    <location>
        <begin position="146"/>
        <end position="404"/>
    </location>
</feature>
<gene>
    <name evidence="3" type="primary">rpoC2</name>
</gene>
<dbReference type="EC" id="2.7.7.6" evidence="1"/>
<evidence type="ECO:0000256" key="1">
    <source>
        <dbReference type="ARBA" id="ARBA00012418"/>
    </source>
</evidence>
<keyword evidence="3" id="KW-0934">Plastid</keyword>
<dbReference type="SUPFAM" id="SSF64484">
    <property type="entry name" value="beta and beta-prime subunits of DNA dependent RNA-polymerase"/>
    <property type="match status" value="1"/>
</dbReference>
<dbReference type="InterPro" id="IPR007081">
    <property type="entry name" value="RNA_pol_Rpb1_5"/>
</dbReference>
<dbReference type="GO" id="GO:0006351">
    <property type="term" value="P:DNA-templated transcription"/>
    <property type="evidence" value="ECO:0007669"/>
    <property type="project" value="InterPro"/>
</dbReference>
<reference evidence="3" key="1">
    <citation type="submission" date="2007-08" db="EMBL/GenBank/DDBJ databases">
        <title>Divergence order of chlorophyte green algal lineages as inferred from the chloroplast and mitochondrial genomes.</title>
        <authorList>
            <person name="Pombert J.-F."/>
            <person name="Belanger A.-S."/>
            <person name="Gagnon J."/>
            <person name="Otis C."/>
            <person name="Lemieux C."/>
            <person name="Turmel M."/>
        </authorList>
    </citation>
    <scope>NUCLEOTIDE SEQUENCE</scope>
    <source>
        <strain evidence="3">SAG 219-1d</strain>
    </source>
</reference>
<dbReference type="EMBL" id="EU123991">
    <property type="protein sequence ID" value="ABX82653.1"/>
    <property type="molecule type" value="Genomic_DNA"/>
</dbReference>
<proteinExistence type="predicted"/>
<dbReference type="Gene3D" id="1.10.150.390">
    <property type="match status" value="1"/>
</dbReference>
<dbReference type="AlphaFoldDB" id="G8XPH0"/>
<accession>G8XPH0</accession>